<comment type="caution">
    <text evidence="7">The sequence shown here is derived from an EMBL/GenBank/DDBJ whole genome shotgun (WGS) entry which is preliminary data.</text>
</comment>
<organism evidence="7 8">
    <name type="scientific">Paraburkholderia tropica</name>
    <dbReference type="NCBI Taxonomy" id="92647"/>
    <lineage>
        <taxon>Bacteria</taxon>
        <taxon>Pseudomonadati</taxon>
        <taxon>Pseudomonadota</taxon>
        <taxon>Betaproteobacteria</taxon>
        <taxon>Burkholderiales</taxon>
        <taxon>Burkholderiaceae</taxon>
        <taxon>Paraburkholderia</taxon>
    </lineage>
</organism>
<dbReference type="AlphaFoldDB" id="A0AAQ1GLZ9"/>
<evidence type="ECO:0000256" key="1">
    <source>
        <dbReference type="ARBA" id="ARBA00001695"/>
    </source>
</evidence>
<keyword evidence="4 6" id="KW-0378">Hydrolase</keyword>
<accession>A0AAQ1GLZ9</accession>
<name>A0AAQ1GLZ9_9BURK</name>
<dbReference type="RefSeq" id="WP_074986838.1">
    <property type="nucleotide sequence ID" value="NZ_CADFGN010000016.1"/>
</dbReference>
<reference evidence="7 8" key="1">
    <citation type="submission" date="2016-10" db="EMBL/GenBank/DDBJ databases">
        <authorList>
            <person name="Varghese N."/>
            <person name="Submissions S."/>
        </authorList>
    </citation>
    <scope>NUCLEOTIDE SEQUENCE [LARGE SCALE GENOMIC DNA]</scope>
    <source>
        <strain evidence="7 8">LMG 22274</strain>
    </source>
</reference>
<feature type="chain" id="PRO_5042673483" description="Arabinogalactan endo-beta-1,4-galactanase" evidence="6">
    <location>
        <begin position="28"/>
        <end position="387"/>
    </location>
</feature>
<dbReference type="InterPro" id="IPR011683">
    <property type="entry name" value="Glyco_hydro_53"/>
</dbReference>
<evidence type="ECO:0000313" key="8">
    <source>
        <dbReference type="Proteomes" id="UP000183529"/>
    </source>
</evidence>
<dbReference type="EC" id="3.2.1.89" evidence="3 6"/>
<dbReference type="GO" id="GO:0031218">
    <property type="term" value="F:arabinogalactan endo-1,4-beta-galactosidase activity"/>
    <property type="evidence" value="ECO:0007669"/>
    <property type="project" value="UniProtKB-EC"/>
</dbReference>
<evidence type="ECO:0000256" key="6">
    <source>
        <dbReference type="RuleBase" id="RU361192"/>
    </source>
</evidence>
<dbReference type="InterPro" id="IPR017853">
    <property type="entry name" value="GH"/>
</dbReference>
<dbReference type="Gene3D" id="3.20.20.80">
    <property type="entry name" value="Glycosidases"/>
    <property type="match status" value="1"/>
</dbReference>
<dbReference type="PANTHER" id="PTHR34983:SF1">
    <property type="entry name" value="ARABINOGALACTAN ENDO-BETA-1,4-GALACTANASE A"/>
    <property type="match status" value="1"/>
</dbReference>
<dbReference type="Proteomes" id="UP000183529">
    <property type="component" value="Unassembled WGS sequence"/>
</dbReference>
<evidence type="ECO:0000256" key="5">
    <source>
        <dbReference type="ARBA" id="ARBA00023295"/>
    </source>
</evidence>
<gene>
    <name evidence="7" type="ORF">SAMN05216550_12161</name>
</gene>
<dbReference type="Pfam" id="PF07745">
    <property type="entry name" value="Glyco_hydro_53"/>
    <property type="match status" value="1"/>
</dbReference>
<comment type="similarity">
    <text evidence="2 6">Belongs to the glycosyl hydrolase 53 family.</text>
</comment>
<proteinExistence type="inferred from homology"/>
<sequence>MNRRDMLSWLACTALASGASLPGLARAGETENGAREAPGEHLAMGADVSTLLELEANGARFYDHGKADDCLRIFKRHGLDAIRIKVWNDPGNPDYFPANQSPATGYNNAKHVRVLARRAAELGLRVLIDFHYSDWWADPGKQYPPHAWAGKDLAQTCDLLGEYTTSVLRMLREEGVRPEWVQTGNEITGGMLWPLGKYDQWDNLATLLKTAHDAVKSVDPDIKHMLHIDSGGDNAKSRWWFDSAVQRGVNFDLIGLSYYPQWQGSLDDLQNNANDLSARYGKDIIVVETAYPWTTSDGDAEPNAMTNTGTATFPPSPQGQSQFFAALTNVVKSIPDGRGKGIFWWEPEWIPTPDVGWKVGGGDQWDNNTLFDFHGHALSSIDVFKTR</sequence>
<evidence type="ECO:0000256" key="4">
    <source>
        <dbReference type="ARBA" id="ARBA00022801"/>
    </source>
</evidence>
<dbReference type="EMBL" id="FNZM01000021">
    <property type="protein sequence ID" value="SEK11993.1"/>
    <property type="molecule type" value="Genomic_DNA"/>
</dbReference>
<dbReference type="PANTHER" id="PTHR34983">
    <property type="entry name" value="ARABINOGALACTAN ENDO-BETA-1,4-GALACTANASE A"/>
    <property type="match status" value="1"/>
</dbReference>
<protein>
    <recommendedName>
        <fullName evidence="3 6">Arabinogalactan endo-beta-1,4-galactanase</fullName>
        <ecNumber evidence="3 6">3.2.1.89</ecNumber>
    </recommendedName>
</protein>
<dbReference type="GO" id="GO:0015926">
    <property type="term" value="F:glucosidase activity"/>
    <property type="evidence" value="ECO:0007669"/>
    <property type="project" value="InterPro"/>
</dbReference>
<keyword evidence="5 6" id="KW-0326">Glycosidase</keyword>
<dbReference type="GO" id="GO:0045490">
    <property type="term" value="P:pectin catabolic process"/>
    <property type="evidence" value="ECO:0007669"/>
    <property type="project" value="TreeGrafter"/>
</dbReference>
<feature type="signal peptide" evidence="6">
    <location>
        <begin position="1"/>
        <end position="27"/>
    </location>
</feature>
<evidence type="ECO:0000256" key="3">
    <source>
        <dbReference type="ARBA" id="ARBA00012556"/>
    </source>
</evidence>
<comment type="catalytic activity">
    <reaction evidence="1 6">
        <text>The enzyme specifically hydrolyzes (1-&gt;4)-beta-D-galactosidic linkages in type I arabinogalactans.</text>
        <dbReference type="EC" id="3.2.1.89"/>
    </reaction>
</comment>
<evidence type="ECO:0000313" key="7">
    <source>
        <dbReference type="EMBL" id="SEK11993.1"/>
    </source>
</evidence>
<keyword evidence="6" id="KW-0732">Signal</keyword>
<evidence type="ECO:0000256" key="2">
    <source>
        <dbReference type="ARBA" id="ARBA00010687"/>
    </source>
</evidence>
<dbReference type="SUPFAM" id="SSF51445">
    <property type="entry name" value="(Trans)glycosidases"/>
    <property type="match status" value="1"/>
</dbReference>